<dbReference type="Proteomes" id="UP001457282">
    <property type="component" value="Unassembled WGS sequence"/>
</dbReference>
<protein>
    <submittedName>
        <fullName evidence="2">Uncharacterized protein</fullName>
    </submittedName>
</protein>
<proteinExistence type="predicted"/>
<keyword evidence="3" id="KW-1185">Reference proteome</keyword>
<feature type="region of interest" description="Disordered" evidence="1">
    <location>
        <begin position="1"/>
        <end position="47"/>
    </location>
</feature>
<organism evidence="2 3">
    <name type="scientific">Rubus argutus</name>
    <name type="common">Southern blackberry</name>
    <dbReference type="NCBI Taxonomy" id="59490"/>
    <lineage>
        <taxon>Eukaryota</taxon>
        <taxon>Viridiplantae</taxon>
        <taxon>Streptophyta</taxon>
        <taxon>Embryophyta</taxon>
        <taxon>Tracheophyta</taxon>
        <taxon>Spermatophyta</taxon>
        <taxon>Magnoliopsida</taxon>
        <taxon>eudicotyledons</taxon>
        <taxon>Gunneridae</taxon>
        <taxon>Pentapetalae</taxon>
        <taxon>rosids</taxon>
        <taxon>fabids</taxon>
        <taxon>Rosales</taxon>
        <taxon>Rosaceae</taxon>
        <taxon>Rosoideae</taxon>
        <taxon>Rosoideae incertae sedis</taxon>
        <taxon>Rubus</taxon>
    </lineage>
</organism>
<sequence length="81" mass="8697">MPMDGCDGTGRLEQKRRRSSTGIGDADKGLGAEAEQRQRYGTMVRRGGPGWEGTEYHGLVMVVRCGLQNSDGLDRISGAAL</sequence>
<feature type="compositionally biased region" description="Basic and acidic residues" evidence="1">
    <location>
        <begin position="25"/>
        <end position="38"/>
    </location>
</feature>
<evidence type="ECO:0000256" key="1">
    <source>
        <dbReference type="SAM" id="MobiDB-lite"/>
    </source>
</evidence>
<dbReference type="AlphaFoldDB" id="A0AAW1WUP3"/>
<evidence type="ECO:0000313" key="2">
    <source>
        <dbReference type="EMBL" id="KAK9927730.1"/>
    </source>
</evidence>
<gene>
    <name evidence="2" type="ORF">M0R45_024899</name>
</gene>
<evidence type="ECO:0000313" key="3">
    <source>
        <dbReference type="Proteomes" id="UP001457282"/>
    </source>
</evidence>
<name>A0AAW1WUP3_RUBAR</name>
<reference evidence="2 3" key="1">
    <citation type="journal article" date="2023" name="G3 (Bethesda)">
        <title>A chromosome-length genome assembly and annotation of blackberry (Rubus argutus, cv. 'Hillquist').</title>
        <authorList>
            <person name="Bruna T."/>
            <person name="Aryal R."/>
            <person name="Dudchenko O."/>
            <person name="Sargent D.J."/>
            <person name="Mead D."/>
            <person name="Buti M."/>
            <person name="Cavallini A."/>
            <person name="Hytonen T."/>
            <person name="Andres J."/>
            <person name="Pham M."/>
            <person name="Weisz D."/>
            <person name="Mascagni F."/>
            <person name="Usai G."/>
            <person name="Natali L."/>
            <person name="Bassil N."/>
            <person name="Fernandez G.E."/>
            <person name="Lomsadze A."/>
            <person name="Armour M."/>
            <person name="Olukolu B."/>
            <person name="Poorten T."/>
            <person name="Britton C."/>
            <person name="Davik J."/>
            <person name="Ashrafi H."/>
            <person name="Aiden E.L."/>
            <person name="Borodovsky M."/>
            <person name="Worthington M."/>
        </authorList>
    </citation>
    <scope>NUCLEOTIDE SEQUENCE [LARGE SCALE GENOMIC DNA]</scope>
    <source>
        <strain evidence="2">PI 553951</strain>
    </source>
</reference>
<comment type="caution">
    <text evidence="2">The sequence shown here is derived from an EMBL/GenBank/DDBJ whole genome shotgun (WGS) entry which is preliminary data.</text>
</comment>
<dbReference type="EMBL" id="JBEDUW010000005">
    <property type="protein sequence ID" value="KAK9927730.1"/>
    <property type="molecule type" value="Genomic_DNA"/>
</dbReference>
<accession>A0AAW1WUP3</accession>